<dbReference type="Proteomes" id="UP000225190">
    <property type="component" value="Segment"/>
</dbReference>
<reference evidence="1 2" key="1">
    <citation type="submission" date="2015-11" db="EMBL/GenBank/DDBJ databases">
        <title>Bacteriophages of Xanthomonas arboricola pv. juglandis: Characterization of two phages.</title>
        <authorList>
            <person name="Domotor D."/>
            <person name="Frank T."/>
            <person name="Rakhely G."/>
            <person name="Doffkay Z."/>
            <person name="Schneider G."/>
            <person name="Kovacs T."/>
        </authorList>
    </citation>
    <scope>NUCLEOTIDE SEQUENCE [LARGE SCALE GENOMIC DNA]</scope>
</reference>
<dbReference type="EMBL" id="KU197014">
    <property type="protein sequence ID" value="AMW36185.1"/>
    <property type="molecule type" value="Genomic_DNA"/>
</dbReference>
<keyword evidence="2" id="KW-1185">Reference proteome</keyword>
<evidence type="ECO:0000313" key="1">
    <source>
        <dbReference type="EMBL" id="AMW36185.1"/>
    </source>
</evidence>
<sequence length="87" mass="9738">MSKESPYGHKATDEMLSNAGLRRTTVVKPLEFQLKATLRNVKAEDYSEAERIAHALIVKKYGDTFVSVKGSAWKQCNGAYTVDFILN</sequence>
<name>A0A1I9L2J8_9CAUD</name>
<proteinExistence type="predicted"/>
<evidence type="ECO:0000313" key="2">
    <source>
        <dbReference type="Proteomes" id="UP000225190"/>
    </source>
</evidence>
<protein>
    <submittedName>
        <fullName evidence="1">Uncharacterized protein</fullName>
    </submittedName>
</protein>
<organism evidence="1 2">
    <name type="scientific">Xanthomonas phage XAJ2</name>
    <dbReference type="NCBI Taxonomy" id="1775249"/>
    <lineage>
        <taxon>Viruses</taxon>
        <taxon>Duplodnaviria</taxon>
        <taxon>Heunggongvirae</taxon>
        <taxon>Uroviricota</taxon>
        <taxon>Caudoviricetes</taxon>
        <taxon>Caudoviricetes incertae sedis</taxon>
        <taxon>Xajduovirus</taxon>
        <taxon>Xajduovirus XAJ2</taxon>
    </lineage>
</organism>
<accession>A0A1I9L2J8</accession>